<keyword evidence="3" id="KW-1185">Reference proteome</keyword>
<dbReference type="AlphaFoldDB" id="A0A160SXV3"/>
<dbReference type="SUPFAM" id="SSF56266">
    <property type="entry name" value="DmpA/ArgJ-like"/>
    <property type="match status" value="1"/>
</dbReference>
<dbReference type="GO" id="GO:0004177">
    <property type="term" value="F:aminopeptidase activity"/>
    <property type="evidence" value="ECO:0007669"/>
    <property type="project" value="TreeGrafter"/>
</dbReference>
<sequence length="319" mass="32635">MIDFAGIRIGHATYPQNYTGCTVFLCPPGTFGSVDARGPAPGSREFALLAPDKPEDKEVNAIVLTGGSAFGLATADGVMRYLSERGIGHPTPIRPVPIVPAAVVFDLGLNNEPFMPNATAGYDACVAADAFTGDIAQGNVGAGTGVLVGKWAGFPHMMKGGFGVASLRVGEVVVAAAAVVNAVGDVVNEDGGVLAGARDPAGGWLAAENPLRYVEWGSPPPAGTNTTLVVAATNARLSRSELSRLTHQAHNGLAIAVRPSHTRHDGDVAFALTTSRVSGDLTLVNNMVVAVVGEAIRNGVRHAASVMGIPGLAGTREED</sequence>
<dbReference type="PANTHER" id="PTHR36512:SF3">
    <property type="entry name" value="BLR5678 PROTEIN"/>
    <property type="match status" value="1"/>
</dbReference>
<organism evidence="2 3">
    <name type="scientific">Candidatus Promineifilum breve</name>
    <dbReference type="NCBI Taxonomy" id="1806508"/>
    <lineage>
        <taxon>Bacteria</taxon>
        <taxon>Bacillati</taxon>
        <taxon>Chloroflexota</taxon>
        <taxon>Ardenticatenia</taxon>
        <taxon>Candidatus Promineifilales</taxon>
        <taxon>Candidatus Promineifilaceae</taxon>
        <taxon>Candidatus Promineifilum</taxon>
    </lineage>
</organism>
<dbReference type="Pfam" id="PF03576">
    <property type="entry name" value="Peptidase_S58"/>
    <property type="match status" value="1"/>
</dbReference>
<proteinExistence type="inferred from homology"/>
<evidence type="ECO:0000256" key="1">
    <source>
        <dbReference type="ARBA" id="ARBA00007068"/>
    </source>
</evidence>
<dbReference type="EMBL" id="LN890655">
    <property type="protein sequence ID" value="CUS02016.2"/>
    <property type="molecule type" value="Genomic_DNA"/>
</dbReference>
<reference evidence="2" key="1">
    <citation type="submission" date="2016-01" db="EMBL/GenBank/DDBJ databases">
        <authorList>
            <person name="Mcilroy J.S."/>
            <person name="Karst M S."/>
            <person name="Albertsen M."/>
        </authorList>
    </citation>
    <scope>NUCLEOTIDE SEQUENCE</scope>
    <source>
        <strain evidence="2">Cfx-K</strain>
    </source>
</reference>
<evidence type="ECO:0000313" key="2">
    <source>
        <dbReference type="EMBL" id="CUS02016.2"/>
    </source>
</evidence>
<name>A0A160SXV3_9CHLR</name>
<dbReference type="CDD" id="cd02252">
    <property type="entry name" value="nylC_like"/>
    <property type="match status" value="1"/>
</dbReference>
<dbReference type="InterPro" id="IPR005321">
    <property type="entry name" value="Peptidase_S58_DmpA"/>
</dbReference>
<accession>A0A160SXV3</accession>
<protein>
    <submittedName>
        <fullName evidence="2">Peptidase/esterase</fullName>
    </submittedName>
</protein>
<evidence type="ECO:0000313" key="3">
    <source>
        <dbReference type="Proteomes" id="UP000215027"/>
    </source>
</evidence>
<gene>
    <name evidence="2" type="ORF">CFX0092_A0135</name>
</gene>
<dbReference type="Gene3D" id="3.60.70.12">
    <property type="entry name" value="L-amino peptidase D-ALA esterase/amidase"/>
    <property type="match status" value="1"/>
</dbReference>
<dbReference type="Proteomes" id="UP000215027">
    <property type="component" value="Chromosome I"/>
</dbReference>
<dbReference type="InterPro" id="IPR016117">
    <property type="entry name" value="ArgJ-like_dom_sf"/>
</dbReference>
<dbReference type="KEGG" id="pbf:CFX0092_A0135"/>
<dbReference type="PANTHER" id="PTHR36512">
    <property type="entry name" value="D-AMINOPEPTIDASE"/>
    <property type="match status" value="1"/>
</dbReference>
<comment type="similarity">
    <text evidence="1">Belongs to the peptidase S58 family.</text>
</comment>